<dbReference type="GO" id="GO:0005524">
    <property type="term" value="F:ATP binding"/>
    <property type="evidence" value="ECO:0007669"/>
    <property type="project" value="UniProtKB-KW"/>
</dbReference>
<dbReference type="Gene3D" id="3.40.50.300">
    <property type="entry name" value="P-loop containing nucleotide triphosphate hydrolases"/>
    <property type="match status" value="1"/>
</dbReference>
<organism evidence="6 7">
    <name type="scientific">Herbinix hemicellulosilytica</name>
    <dbReference type="NCBI Taxonomy" id="1564487"/>
    <lineage>
        <taxon>Bacteria</taxon>
        <taxon>Bacillati</taxon>
        <taxon>Bacillota</taxon>
        <taxon>Clostridia</taxon>
        <taxon>Lachnospirales</taxon>
        <taxon>Lachnospiraceae</taxon>
        <taxon>Herbinix</taxon>
    </lineage>
</organism>
<keyword evidence="3" id="KW-0547">Nucleotide-binding</keyword>
<dbReference type="RefSeq" id="WP_103203111.1">
    <property type="nucleotide sequence ID" value="NZ_CVTD020000018.1"/>
</dbReference>
<keyword evidence="2" id="KW-0813">Transport</keyword>
<protein>
    <submittedName>
        <fullName evidence="6">Oligopeptide transport ATP-binding protein AppF</fullName>
    </submittedName>
</protein>
<dbReference type="Proteomes" id="UP000236497">
    <property type="component" value="Unassembled WGS sequence"/>
</dbReference>
<accession>A0A0H5SHS3</accession>
<evidence type="ECO:0000313" key="7">
    <source>
        <dbReference type="Proteomes" id="UP000236497"/>
    </source>
</evidence>
<reference evidence="6 7" key="1">
    <citation type="submission" date="2015-06" db="EMBL/GenBank/DDBJ databases">
        <authorList>
            <person name="Wibberg Daniel"/>
        </authorList>
    </citation>
    <scope>NUCLEOTIDE SEQUENCE [LARGE SCALE GENOMIC DNA]</scope>
    <source>
        <strain evidence="6 7">T3/55T</strain>
    </source>
</reference>
<dbReference type="GO" id="GO:0055085">
    <property type="term" value="P:transmembrane transport"/>
    <property type="evidence" value="ECO:0007669"/>
    <property type="project" value="UniProtKB-ARBA"/>
</dbReference>
<dbReference type="InterPro" id="IPR003439">
    <property type="entry name" value="ABC_transporter-like_ATP-bd"/>
</dbReference>
<dbReference type="GO" id="GO:0015833">
    <property type="term" value="P:peptide transport"/>
    <property type="evidence" value="ECO:0007669"/>
    <property type="project" value="InterPro"/>
</dbReference>
<keyword evidence="7" id="KW-1185">Reference proteome</keyword>
<proteinExistence type="inferred from homology"/>
<dbReference type="AlphaFoldDB" id="A0A0H5SHS3"/>
<dbReference type="InterPro" id="IPR017871">
    <property type="entry name" value="ABC_transporter-like_CS"/>
</dbReference>
<keyword evidence="4 6" id="KW-0067">ATP-binding</keyword>
<evidence type="ECO:0000256" key="1">
    <source>
        <dbReference type="ARBA" id="ARBA00005417"/>
    </source>
</evidence>
<dbReference type="PANTHER" id="PTHR43776">
    <property type="entry name" value="TRANSPORT ATP-BINDING PROTEIN"/>
    <property type="match status" value="1"/>
</dbReference>
<dbReference type="OrthoDB" id="9806285at2"/>
<sequence length="351" mass="39214">MNNTDSKKFSFNGKFQENQHINPLIIVEGLKKFYPVKGQVLGRNKPVIHAVDGVDLEIYEGETLGIVGESGCGKSTVGRQIVALERPTSGRILYRGEDISHMPVSKLRKIRTDLQMVFQDSTSSLNPRKQVYEILAAPMLYHKTVKKENIDNEIDRLLDLVGLPKAMKYRYPHEFSGGQRQRIGIAKALSLNPKVIVCDEPVSALDVSVQAQILNLLKELQEELKLTYVFIAHGLGAVRYISNRIAIMYLGRIVEIADTKELFENPVHPYTKALFDASPLPVPTLRDRKRIILKGEIPSAISPPQGCRFHTRCPYALESCTTNDPMLLPVKPGSSHKVACPVLLAKGENHD</sequence>
<evidence type="ECO:0000313" key="6">
    <source>
        <dbReference type="EMBL" id="CRZ35009.1"/>
    </source>
</evidence>
<evidence type="ECO:0000256" key="4">
    <source>
        <dbReference type="ARBA" id="ARBA00022840"/>
    </source>
</evidence>
<gene>
    <name evidence="6" type="primary">appF1</name>
    <name evidence="6" type="ORF">HHT355_1809</name>
</gene>
<evidence type="ECO:0000256" key="3">
    <source>
        <dbReference type="ARBA" id="ARBA00022741"/>
    </source>
</evidence>
<dbReference type="GO" id="GO:0016887">
    <property type="term" value="F:ATP hydrolysis activity"/>
    <property type="evidence" value="ECO:0007669"/>
    <property type="project" value="InterPro"/>
</dbReference>
<comment type="similarity">
    <text evidence="1">Belongs to the ABC transporter superfamily.</text>
</comment>
<dbReference type="FunFam" id="3.40.50.300:FF:000016">
    <property type="entry name" value="Oligopeptide ABC transporter ATP-binding component"/>
    <property type="match status" value="1"/>
</dbReference>
<evidence type="ECO:0000259" key="5">
    <source>
        <dbReference type="PROSITE" id="PS50893"/>
    </source>
</evidence>
<dbReference type="NCBIfam" id="TIGR01727">
    <property type="entry name" value="oligo_HPY"/>
    <property type="match status" value="1"/>
</dbReference>
<dbReference type="InterPro" id="IPR013563">
    <property type="entry name" value="Oligopep_ABC_C"/>
</dbReference>
<dbReference type="Pfam" id="PF08352">
    <property type="entry name" value="oligo_HPY"/>
    <property type="match status" value="1"/>
</dbReference>
<dbReference type="CDD" id="cd03257">
    <property type="entry name" value="ABC_NikE_OppD_transporters"/>
    <property type="match status" value="1"/>
</dbReference>
<dbReference type="PROSITE" id="PS00211">
    <property type="entry name" value="ABC_TRANSPORTER_1"/>
    <property type="match status" value="1"/>
</dbReference>
<dbReference type="EMBL" id="CVTD020000018">
    <property type="protein sequence ID" value="CRZ35009.1"/>
    <property type="molecule type" value="Genomic_DNA"/>
</dbReference>
<feature type="domain" description="ABC transporter" evidence="5">
    <location>
        <begin position="36"/>
        <end position="275"/>
    </location>
</feature>
<dbReference type="InterPro" id="IPR003593">
    <property type="entry name" value="AAA+_ATPase"/>
</dbReference>
<dbReference type="InterPro" id="IPR050319">
    <property type="entry name" value="ABC_transp_ATP-bind"/>
</dbReference>
<dbReference type="SUPFAM" id="SSF52540">
    <property type="entry name" value="P-loop containing nucleoside triphosphate hydrolases"/>
    <property type="match status" value="1"/>
</dbReference>
<dbReference type="InterPro" id="IPR027417">
    <property type="entry name" value="P-loop_NTPase"/>
</dbReference>
<dbReference type="PROSITE" id="PS50893">
    <property type="entry name" value="ABC_TRANSPORTER_2"/>
    <property type="match status" value="1"/>
</dbReference>
<dbReference type="Pfam" id="PF00005">
    <property type="entry name" value="ABC_tran"/>
    <property type="match status" value="1"/>
</dbReference>
<dbReference type="SMART" id="SM00382">
    <property type="entry name" value="AAA"/>
    <property type="match status" value="1"/>
</dbReference>
<name>A0A0H5SHS3_HERHM</name>
<evidence type="ECO:0000256" key="2">
    <source>
        <dbReference type="ARBA" id="ARBA00022448"/>
    </source>
</evidence>